<dbReference type="Proteomes" id="UP000317593">
    <property type="component" value="Unassembled WGS sequence"/>
</dbReference>
<keyword evidence="2" id="KW-1185">Reference proteome</keyword>
<evidence type="ECO:0000313" key="1">
    <source>
        <dbReference type="EMBL" id="SMO60672.1"/>
    </source>
</evidence>
<accession>A0A521CMK5</accession>
<name>A0A521CMK5_9BACT</name>
<proteinExistence type="predicted"/>
<dbReference type="EMBL" id="FXTH01000006">
    <property type="protein sequence ID" value="SMO60672.1"/>
    <property type="molecule type" value="Genomic_DNA"/>
</dbReference>
<dbReference type="AlphaFoldDB" id="A0A521CMK5"/>
<organism evidence="1 2">
    <name type="scientific">Fodinibius sediminis</name>
    <dbReference type="NCBI Taxonomy" id="1214077"/>
    <lineage>
        <taxon>Bacteria</taxon>
        <taxon>Pseudomonadati</taxon>
        <taxon>Balneolota</taxon>
        <taxon>Balneolia</taxon>
        <taxon>Balneolales</taxon>
        <taxon>Balneolaceae</taxon>
        <taxon>Fodinibius</taxon>
    </lineage>
</organism>
<evidence type="ECO:0000313" key="2">
    <source>
        <dbReference type="Proteomes" id="UP000317593"/>
    </source>
</evidence>
<protein>
    <submittedName>
        <fullName evidence="1">Uncharacterized protein</fullName>
    </submittedName>
</protein>
<reference evidence="1 2" key="1">
    <citation type="submission" date="2017-05" db="EMBL/GenBank/DDBJ databases">
        <authorList>
            <person name="Varghese N."/>
            <person name="Submissions S."/>
        </authorList>
    </citation>
    <scope>NUCLEOTIDE SEQUENCE [LARGE SCALE GENOMIC DNA]</scope>
    <source>
        <strain evidence="1 2">DSM 21194</strain>
    </source>
</reference>
<gene>
    <name evidence="1" type="ORF">SAMN06265218_106218</name>
</gene>
<sequence length="122" mass="14211">METKSMPSVLHEYNFKSIEEFLDAVTHQKCSYYASHFLAVEEGELAQVDDSVQHSLQIFKTLDLSTEEHFFPVYRGGPDYVYKDWKLSPLARVLMLVDGDPTNVREIARKQTELIDRMLNHM</sequence>